<reference evidence="3 4" key="1">
    <citation type="submission" date="2008-07" db="EMBL/GenBank/DDBJ databases">
        <authorList>
            <person name="El-Sayed N."/>
            <person name="Caler E."/>
            <person name="Inman J."/>
            <person name="Amedeo P."/>
            <person name="Hass B."/>
            <person name="Wortman J."/>
        </authorList>
    </citation>
    <scope>NUCLEOTIDE SEQUENCE [LARGE SCALE GENOMIC DNA]</scope>
    <source>
        <strain evidence="4">ATCC 50983 / TXsc</strain>
    </source>
</reference>
<dbReference type="EMBL" id="GG674496">
    <property type="protein sequence ID" value="EER14170.1"/>
    <property type="molecule type" value="Genomic_DNA"/>
</dbReference>
<dbReference type="SMART" id="SM01127">
    <property type="entry name" value="DDHD"/>
    <property type="match status" value="1"/>
</dbReference>
<sequence>MQEKYHLFCTNNPGFHEDVLSGRSAVCILGHSLGSVVAFDLLSRQLLVEPPEDASIDTSIATAKEPSTPAPGSSSPAVRRLHSDVGSAFSSVGSTISSWFGQPTQEQVAEQHRKSKIESALKDSIPSVKLNQGRRIDWVIQESVTEAASELWSAFGSHFSYWRHEDVVSFVVAQLVWCDKDDKQWRDKKDNFF</sequence>
<dbReference type="InterPro" id="IPR004177">
    <property type="entry name" value="DDHD_dom"/>
</dbReference>
<evidence type="ECO:0000259" key="2">
    <source>
        <dbReference type="PROSITE" id="PS51043"/>
    </source>
</evidence>
<dbReference type="PANTHER" id="PTHR23509">
    <property type="entry name" value="PA-PL1 PHOSPHOLIPASE FAMILY"/>
    <property type="match status" value="1"/>
</dbReference>
<evidence type="ECO:0000313" key="4">
    <source>
        <dbReference type="Proteomes" id="UP000007800"/>
    </source>
</evidence>
<proteinExistence type="predicted"/>
<dbReference type="Pfam" id="PF02862">
    <property type="entry name" value="DDHD"/>
    <property type="match status" value="1"/>
</dbReference>
<dbReference type="InParanoid" id="C5KML2"/>
<evidence type="ECO:0000256" key="1">
    <source>
        <dbReference type="SAM" id="MobiDB-lite"/>
    </source>
</evidence>
<dbReference type="GO" id="GO:0005737">
    <property type="term" value="C:cytoplasm"/>
    <property type="evidence" value="ECO:0007669"/>
    <property type="project" value="TreeGrafter"/>
</dbReference>
<dbReference type="GeneID" id="9060130"/>
<dbReference type="RefSeq" id="XP_002782375.1">
    <property type="nucleotide sequence ID" value="XM_002782329.1"/>
</dbReference>
<keyword evidence="4" id="KW-1185">Reference proteome</keyword>
<feature type="compositionally biased region" description="Low complexity" evidence="1">
    <location>
        <begin position="66"/>
        <end position="77"/>
    </location>
</feature>
<dbReference type="PANTHER" id="PTHR23509:SF10">
    <property type="entry name" value="LD21067P"/>
    <property type="match status" value="1"/>
</dbReference>
<feature type="domain" description="DDHD" evidence="2">
    <location>
        <begin position="1"/>
        <end position="177"/>
    </location>
</feature>
<dbReference type="GO" id="GO:0004620">
    <property type="term" value="F:phospholipase activity"/>
    <property type="evidence" value="ECO:0007669"/>
    <property type="project" value="TreeGrafter"/>
</dbReference>
<feature type="region of interest" description="Disordered" evidence="1">
    <location>
        <begin position="58"/>
        <end position="78"/>
    </location>
</feature>
<evidence type="ECO:0000313" key="3">
    <source>
        <dbReference type="EMBL" id="EER14170.1"/>
    </source>
</evidence>
<dbReference type="GO" id="GO:0046872">
    <property type="term" value="F:metal ion binding"/>
    <property type="evidence" value="ECO:0007669"/>
    <property type="project" value="InterPro"/>
</dbReference>
<dbReference type="Proteomes" id="UP000007800">
    <property type="component" value="Unassembled WGS sequence"/>
</dbReference>
<dbReference type="InterPro" id="IPR058055">
    <property type="entry name" value="PA-PLA1"/>
</dbReference>
<accession>C5KML2</accession>
<dbReference type="OrthoDB" id="432469at2759"/>
<dbReference type="AlphaFoldDB" id="C5KML2"/>
<name>C5KML2_PERM5</name>
<protein>
    <recommendedName>
        <fullName evidence="2">DDHD domain-containing protein</fullName>
    </recommendedName>
</protein>
<organism evidence="4">
    <name type="scientific">Perkinsus marinus (strain ATCC 50983 / TXsc)</name>
    <dbReference type="NCBI Taxonomy" id="423536"/>
    <lineage>
        <taxon>Eukaryota</taxon>
        <taxon>Sar</taxon>
        <taxon>Alveolata</taxon>
        <taxon>Perkinsozoa</taxon>
        <taxon>Perkinsea</taxon>
        <taxon>Perkinsida</taxon>
        <taxon>Perkinsidae</taxon>
        <taxon>Perkinsus</taxon>
    </lineage>
</organism>
<dbReference type="PROSITE" id="PS51043">
    <property type="entry name" value="DDHD"/>
    <property type="match status" value="1"/>
</dbReference>
<gene>
    <name evidence="3" type="ORF">Pmar_PMAR029234</name>
</gene>